<comment type="caution">
    <text evidence="7">The sequence shown here is derived from an EMBL/GenBank/DDBJ whole genome shotgun (WGS) entry which is preliminary data.</text>
</comment>
<protein>
    <submittedName>
        <fullName evidence="7">CCL4 protein</fullName>
    </submittedName>
</protein>
<dbReference type="GO" id="GO:0070098">
    <property type="term" value="P:chemokine-mediated signaling pathway"/>
    <property type="evidence" value="ECO:0007669"/>
    <property type="project" value="TreeGrafter"/>
</dbReference>
<dbReference type="GO" id="GO:0048020">
    <property type="term" value="F:CCR chemokine receptor binding"/>
    <property type="evidence" value="ECO:0007669"/>
    <property type="project" value="TreeGrafter"/>
</dbReference>
<dbReference type="InterPro" id="IPR039809">
    <property type="entry name" value="Chemokine_b/g/d"/>
</dbReference>
<reference evidence="7 8" key="1">
    <citation type="submission" date="2019-09" db="EMBL/GenBank/DDBJ databases">
        <title>Bird 10,000 Genomes (B10K) Project - Family phase.</title>
        <authorList>
            <person name="Zhang G."/>
        </authorList>
    </citation>
    <scope>NUCLEOTIDE SEQUENCE [LARGE SCALE GENOMIC DNA]</scope>
    <source>
        <strain evidence="7">B10K-CU-031-22</strain>
    </source>
</reference>
<feature type="chain" id="PRO_5029532138" evidence="5">
    <location>
        <begin position="23"/>
        <end position="91"/>
    </location>
</feature>
<evidence type="ECO:0000256" key="4">
    <source>
        <dbReference type="ARBA" id="ARBA00022729"/>
    </source>
</evidence>
<dbReference type="GO" id="GO:0061844">
    <property type="term" value="P:antimicrobial humoral immune response mediated by antimicrobial peptide"/>
    <property type="evidence" value="ECO:0007669"/>
    <property type="project" value="TreeGrafter"/>
</dbReference>
<accession>A0A7K5GQ98</accession>
<gene>
    <name evidence="7" type="primary">Ccl4_1</name>
    <name evidence="7" type="ORF">CHUBUR_R07340</name>
</gene>
<dbReference type="EMBL" id="VZRC01000403">
    <property type="protein sequence ID" value="NWS59173.1"/>
    <property type="molecule type" value="Genomic_DNA"/>
</dbReference>
<dbReference type="InterPro" id="IPR036048">
    <property type="entry name" value="Interleukin_8-like_sf"/>
</dbReference>
<proteinExistence type="inferred from homology"/>
<sequence>MKVLAGALAALLLVAICSPAEAHLHTVSTVCCFSYTRRPIRRSLITSAYMTSSMCSQPAVILVTKRGRQLCTDPQETWVQAYLKHFQMLEY</sequence>
<dbReference type="PANTHER" id="PTHR12015">
    <property type="entry name" value="SMALL INDUCIBLE CYTOKINE A"/>
    <property type="match status" value="1"/>
</dbReference>
<dbReference type="SUPFAM" id="SSF54117">
    <property type="entry name" value="Interleukin 8-like chemokines"/>
    <property type="match status" value="1"/>
</dbReference>
<dbReference type="Gene3D" id="2.40.50.40">
    <property type="match status" value="1"/>
</dbReference>
<evidence type="ECO:0000259" key="6">
    <source>
        <dbReference type="SMART" id="SM00199"/>
    </source>
</evidence>
<dbReference type="OrthoDB" id="8934837at2759"/>
<dbReference type="GO" id="GO:0008009">
    <property type="term" value="F:chemokine activity"/>
    <property type="evidence" value="ECO:0007669"/>
    <property type="project" value="InterPro"/>
</dbReference>
<name>A0A7K5GQ98_9AVES</name>
<evidence type="ECO:0000256" key="5">
    <source>
        <dbReference type="SAM" id="SignalP"/>
    </source>
</evidence>
<dbReference type="InterPro" id="IPR001811">
    <property type="entry name" value="Chemokine_IL8-like_dom"/>
</dbReference>
<dbReference type="SMART" id="SM00199">
    <property type="entry name" value="SCY"/>
    <property type="match status" value="1"/>
</dbReference>
<keyword evidence="4 5" id="KW-0732">Signal</keyword>
<dbReference type="PANTHER" id="PTHR12015:SF103">
    <property type="entry name" value="C-C MOTIF CHEMOKINE 4-RELATED"/>
    <property type="match status" value="1"/>
</dbReference>
<keyword evidence="8" id="KW-1185">Reference proteome</keyword>
<feature type="signal peptide" evidence="5">
    <location>
        <begin position="1"/>
        <end position="22"/>
    </location>
</feature>
<comment type="similarity">
    <text evidence="1">Belongs to the intercrine beta (chemokine CC) family.</text>
</comment>
<evidence type="ECO:0000256" key="2">
    <source>
        <dbReference type="ARBA" id="ARBA00022500"/>
    </source>
</evidence>
<feature type="non-terminal residue" evidence="7">
    <location>
        <position position="1"/>
    </location>
</feature>
<dbReference type="Pfam" id="PF00048">
    <property type="entry name" value="IL8"/>
    <property type="match status" value="1"/>
</dbReference>
<evidence type="ECO:0000256" key="3">
    <source>
        <dbReference type="ARBA" id="ARBA00022514"/>
    </source>
</evidence>
<dbReference type="GO" id="GO:0030335">
    <property type="term" value="P:positive regulation of cell migration"/>
    <property type="evidence" value="ECO:0007669"/>
    <property type="project" value="TreeGrafter"/>
</dbReference>
<evidence type="ECO:0000313" key="7">
    <source>
        <dbReference type="EMBL" id="NWS59173.1"/>
    </source>
</evidence>
<keyword evidence="3" id="KW-0202">Cytokine</keyword>
<feature type="non-terminal residue" evidence="7">
    <location>
        <position position="91"/>
    </location>
</feature>
<dbReference type="AlphaFoldDB" id="A0A7K5GQ98"/>
<dbReference type="GO" id="GO:0006954">
    <property type="term" value="P:inflammatory response"/>
    <property type="evidence" value="ECO:0007669"/>
    <property type="project" value="TreeGrafter"/>
</dbReference>
<keyword evidence="2" id="KW-0145">Chemotaxis</keyword>
<dbReference type="GO" id="GO:0048245">
    <property type="term" value="P:eosinophil chemotaxis"/>
    <property type="evidence" value="ECO:0007669"/>
    <property type="project" value="TreeGrafter"/>
</dbReference>
<dbReference type="Proteomes" id="UP000541181">
    <property type="component" value="Unassembled WGS sequence"/>
</dbReference>
<dbReference type="FunFam" id="2.40.50.40:FF:000002">
    <property type="entry name" value="C-C motif chemokine"/>
    <property type="match status" value="1"/>
</dbReference>
<organism evidence="7 8">
    <name type="scientific">Chunga burmeisteri</name>
    <name type="common">Black-legged seriema</name>
    <dbReference type="NCBI Taxonomy" id="1352770"/>
    <lineage>
        <taxon>Eukaryota</taxon>
        <taxon>Metazoa</taxon>
        <taxon>Chordata</taxon>
        <taxon>Craniata</taxon>
        <taxon>Vertebrata</taxon>
        <taxon>Euteleostomi</taxon>
        <taxon>Archelosauria</taxon>
        <taxon>Archosauria</taxon>
        <taxon>Dinosauria</taxon>
        <taxon>Saurischia</taxon>
        <taxon>Theropoda</taxon>
        <taxon>Coelurosauria</taxon>
        <taxon>Aves</taxon>
        <taxon>Neognathae</taxon>
        <taxon>Neoaves</taxon>
        <taxon>Telluraves</taxon>
        <taxon>Australaves</taxon>
        <taxon>Cariamiformes</taxon>
        <taxon>Cariamidae</taxon>
        <taxon>Chunga</taxon>
    </lineage>
</organism>
<dbReference type="GO" id="GO:0005615">
    <property type="term" value="C:extracellular space"/>
    <property type="evidence" value="ECO:0007669"/>
    <property type="project" value="UniProtKB-KW"/>
</dbReference>
<evidence type="ECO:0000313" key="8">
    <source>
        <dbReference type="Proteomes" id="UP000541181"/>
    </source>
</evidence>
<dbReference type="CDD" id="cd00272">
    <property type="entry name" value="Chemokine_CC"/>
    <property type="match status" value="1"/>
</dbReference>
<evidence type="ECO:0000256" key="1">
    <source>
        <dbReference type="ARBA" id="ARBA00010868"/>
    </source>
</evidence>
<feature type="domain" description="Chemokine interleukin-8-like" evidence="6">
    <location>
        <begin position="28"/>
        <end position="86"/>
    </location>
</feature>